<proteinExistence type="predicted"/>
<keyword evidence="2" id="KW-1185">Reference proteome</keyword>
<protein>
    <submittedName>
        <fullName evidence="1">Uncharacterized protein</fullName>
    </submittedName>
</protein>
<gene>
    <name evidence="1" type="ORF">PPENT_87.1.T0070464</name>
</gene>
<sequence>MIHQLNNINSKIYCEYFREYLEIQEYFFQNPIYSESYYDCLNQMFAIITKKGGQAQKINNSNYTHKINKVYACIKNSKFTSSKLLREVRITKNGLIQQKLKSQNISSEKLLEYVELIPEIIMTQDIKGKEYKMAFENQKQKLKWVYFDNYIDARKVRDFCYVNAAINNLRYNLAGFIHFLIKNFNEMCIYFVLQKITKTRQEMERLSIIELNQSQTLSLFSPGLLAKQDYEMKQSLSFQENSIKTQGQENQLNLFIQKMVTEYLDQIIDNHIELIQDANLENDNEIQSVSYISVFQLSDHHKSKYMEQNSINQMDMS</sequence>
<dbReference type="AlphaFoldDB" id="A0A8S1SHE4"/>
<dbReference type="OrthoDB" id="293222at2759"/>
<organism evidence="1 2">
    <name type="scientific">Paramecium pentaurelia</name>
    <dbReference type="NCBI Taxonomy" id="43138"/>
    <lineage>
        <taxon>Eukaryota</taxon>
        <taxon>Sar</taxon>
        <taxon>Alveolata</taxon>
        <taxon>Ciliophora</taxon>
        <taxon>Intramacronucleata</taxon>
        <taxon>Oligohymenophorea</taxon>
        <taxon>Peniculida</taxon>
        <taxon>Parameciidae</taxon>
        <taxon>Paramecium</taxon>
    </lineage>
</organism>
<reference evidence="1" key="1">
    <citation type="submission" date="2021-01" db="EMBL/GenBank/DDBJ databases">
        <authorList>
            <consortium name="Genoscope - CEA"/>
            <person name="William W."/>
        </authorList>
    </citation>
    <scope>NUCLEOTIDE SEQUENCE</scope>
</reference>
<evidence type="ECO:0000313" key="1">
    <source>
        <dbReference type="EMBL" id="CAD8139086.1"/>
    </source>
</evidence>
<evidence type="ECO:0000313" key="2">
    <source>
        <dbReference type="Proteomes" id="UP000689195"/>
    </source>
</evidence>
<dbReference type="Proteomes" id="UP000689195">
    <property type="component" value="Unassembled WGS sequence"/>
</dbReference>
<name>A0A8S1SHE4_9CILI</name>
<dbReference type="EMBL" id="CAJJDO010000007">
    <property type="protein sequence ID" value="CAD8139086.1"/>
    <property type="molecule type" value="Genomic_DNA"/>
</dbReference>
<comment type="caution">
    <text evidence="1">The sequence shown here is derived from an EMBL/GenBank/DDBJ whole genome shotgun (WGS) entry which is preliminary data.</text>
</comment>
<accession>A0A8S1SHE4</accession>